<dbReference type="NCBIfam" id="NF001476">
    <property type="entry name" value="PRK00326.2-2"/>
    <property type="match status" value="1"/>
</dbReference>
<dbReference type="InterPro" id="IPR038619">
    <property type="entry name" value="MraZ_sf"/>
</dbReference>
<evidence type="ECO:0000313" key="10">
    <source>
        <dbReference type="Proteomes" id="UP000199286"/>
    </source>
</evidence>
<dbReference type="GO" id="GO:0003700">
    <property type="term" value="F:DNA-binding transcription factor activity"/>
    <property type="evidence" value="ECO:0007669"/>
    <property type="project" value="UniProtKB-UniRule"/>
</dbReference>
<keyword evidence="3" id="KW-0677">Repeat</keyword>
<evidence type="ECO:0000256" key="3">
    <source>
        <dbReference type="ARBA" id="ARBA00022737"/>
    </source>
</evidence>
<dbReference type="OrthoDB" id="9807753at2"/>
<evidence type="ECO:0000256" key="2">
    <source>
        <dbReference type="ARBA" id="ARBA00022490"/>
    </source>
</evidence>
<dbReference type="InterPro" id="IPR035642">
    <property type="entry name" value="MraZ_N"/>
</dbReference>
<evidence type="ECO:0000256" key="7">
    <source>
        <dbReference type="HAMAP-Rule" id="MF_01008"/>
    </source>
</evidence>
<dbReference type="EMBL" id="FNPF01000002">
    <property type="protein sequence ID" value="SDX96096.1"/>
    <property type="molecule type" value="Genomic_DNA"/>
</dbReference>
<keyword evidence="2 7" id="KW-0963">Cytoplasm</keyword>
<comment type="subcellular location">
    <subcellularLocation>
        <location evidence="7">Cytoplasm</location>
        <location evidence="7">Nucleoid</location>
    </subcellularLocation>
</comment>
<proteinExistence type="inferred from homology"/>
<dbReference type="InterPro" id="IPR020603">
    <property type="entry name" value="MraZ_dom"/>
</dbReference>
<dbReference type="AlphaFoldDB" id="A0A1H3FYN8"/>
<dbReference type="HAMAP" id="MF_01008">
    <property type="entry name" value="MraZ"/>
    <property type="match status" value="1"/>
</dbReference>
<feature type="domain" description="SpoVT-AbrB" evidence="8">
    <location>
        <begin position="10"/>
        <end position="65"/>
    </location>
</feature>
<dbReference type="PROSITE" id="PS51740">
    <property type="entry name" value="SPOVT_ABRB"/>
    <property type="match status" value="2"/>
</dbReference>
<dbReference type="Proteomes" id="UP000199286">
    <property type="component" value="Unassembled WGS sequence"/>
</dbReference>
<evidence type="ECO:0000259" key="8">
    <source>
        <dbReference type="PROSITE" id="PS51740"/>
    </source>
</evidence>
<evidence type="ECO:0000256" key="6">
    <source>
        <dbReference type="ARBA" id="ARBA00023163"/>
    </source>
</evidence>
<keyword evidence="5 7" id="KW-0238">DNA-binding</keyword>
<dbReference type="STRING" id="321339.SAMN05444340_10251"/>
<accession>A0A1H3FYN8</accession>
<dbReference type="Pfam" id="PF02381">
    <property type="entry name" value="MraZ"/>
    <property type="match status" value="1"/>
</dbReference>
<dbReference type="PANTHER" id="PTHR34701">
    <property type="entry name" value="TRANSCRIPTIONAL REGULATOR MRAZ"/>
    <property type="match status" value="1"/>
</dbReference>
<dbReference type="GO" id="GO:2000143">
    <property type="term" value="P:negative regulation of DNA-templated transcription initiation"/>
    <property type="evidence" value="ECO:0007669"/>
    <property type="project" value="TreeGrafter"/>
</dbReference>
<protein>
    <recommendedName>
        <fullName evidence="1 7">Transcriptional regulator MraZ</fullName>
    </recommendedName>
</protein>
<dbReference type="GO" id="GO:0000976">
    <property type="term" value="F:transcription cis-regulatory region binding"/>
    <property type="evidence" value="ECO:0007669"/>
    <property type="project" value="TreeGrafter"/>
</dbReference>
<organism evidence="9 10">
    <name type="scientific">Citreimonas salinaria</name>
    <dbReference type="NCBI Taxonomy" id="321339"/>
    <lineage>
        <taxon>Bacteria</taxon>
        <taxon>Pseudomonadati</taxon>
        <taxon>Pseudomonadota</taxon>
        <taxon>Alphaproteobacteria</taxon>
        <taxon>Rhodobacterales</taxon>
        <taxon>Roseobacteraceae</taxon>
        <taxon>Citreimonas</taxon>
    </lineage>
</organism>
<reference evidence="9 10" key="1">
    <citation type="submission" date="2016-10" db="EMBL/GenBank/DDBJ databases">
        <authorList>
            <person name="de Groot N.N."/>
        </authorList>
    </citation>
    <scope>NUCLEOTIDE SEQUENCE [LARGE SCALE GENOMIC DNA]</scope>
    <source>
        <strain evidence="9 10">DSM 26880</strain>
    </source>
</reference>
<keyword evidence="6 7" id="KW-0804">Transcription</keyword>
<comment type="subunit">
    <text evidence="7">Forms oligomers.</text>
</comment>
<dbReference type="InterPro" id="IPR035644">
    <property type="entry name" value="MraZ_C"/>
</dbReference>
<keyword evidence="10" id="KW-1185">Reference proteome</keyword>
<sequence length="169" mass="19079">MGRRLKFRGEGTHKVDGKGRVSIPAGFRRVLEAGDPDWVEGKCPNFVIVYGDHRRKYLQCYTVEAIEEVDEQIAAMPRGSQRRRVLEKLFSGQSVQSSVDESGRIVLPVKLRGKIDLSNEAYFIASGDTFEIWNPATYEAEEQARTEAFLDDLPDDFDPLMLLDPGVEV</sequence>
<dbReference type="RefSeq" id="WP_089878883.1">
    <property type="nucleotide sequence ID" value="NZ_FNPF01000002.1"/>
</dbReference>
<dbReference type="SUPFAM" id="SSF89447">
    <property type="entry name" value="AbrB/MazE/MraZ-like"/>
    <property type="match status" value="1"/>
</dbReference>
<evidence type="ECO:0000313" key="9">
    <source>
        <dbReference type="EMBL" id="SDX96096.1"/>
    </source>
</evidence>
<dbReference type="GO" id="GO:0009295">
    <property type="term" value="C:nucleoid"/>
    <property type="evidence" value="ECO:0007669"/>
    <property type="project" value="UniProtKB-SubCell"/>
</dbReference>
<evidence type="ECO:0000256" key="1">
    <source>
        <dbReference type="ARBA" id="ARBA00013860"/>
    </source>
</evidence>
<dbReference type="Gene3D" id="3.40.1550.20">
    <property type="entry name" value="Transcriptional regulator MraZ domain"/>
    <property type="match status" value="1"/>
</dbReference>
<dbReference type="PANTHER" id="PTHR34701:SF1">
    <property type="entry name" value="TRANSCRIPTIONAL REGULATOR MRAZ"/>
    <property type="match status" value="1"/>
</dbReference>
<dbReference type="InterPro" id="IPR003444">
    <property type="entry name" value="MraZ"/>
</dbReference>
<gene>
    <name evidence="7" type="primary">mraZ</name>
    <name evidence="9" type="ORF">SAMN05444340_10251</name>
</gene>
<evidence type="ECO:0000256" key="5">
    <source>
        <dbReference type="ARBA" id="ARBA00023125"/>
    </source>
</evidence>
<dbReference type="GO" id="GO:0005737">
    <property type="term" value="C:cytoplasm"/>
    <property type="evidence" value="ECO:0007669"/>
    <property type="project" value="UniProtKB-UniRule"/>
</dbReference>
<dbReference type="InterPro" id="IPR007159">
    <property type="entry name" value="SpoVT-AbrB_dom"/>
</dbReference>
<keyword evidence="4 7" id="KW-0805">Transcription regulation</keyword>
<feature type="domain" description="SpoVT-AbrB" evidence="8">
    <location>
        <begin position="94"/>
        <end position="137"/>
    </location>
</feature>
<name>A0A1H3FYN8_9RHOB</name>
<dbReference type="CDD" id="cd16321">
    <property type="entry name" value="MraZ_C"/>
    <property type="match status" value="1"/>
</dbReference>
<dbReference type="CDD" id="cd16320">
    <property type="entry name" value="MraZ_N"/>
    <property type="match status" value="1"/>
</dbReference>
<evidence type="ECO:0000256" key="4">
    <source>
        <dbReference type="ARBA" id="ARBA00023015"/>
    </source>
</evidence>
<comment type="similarity">
    <text evidence="7">Belongs to the MraZ family.</text>
</comment>
<dbReference type="InterPro" id="IPR037914">
    <property type="entry name" value="SpoVT-AbrB_sf"/>
</dbReference>